<dbReference type="InterPro" id="IPR038078">
    <property type="entry name" value="PhoU-like_sf"/>
</dbReference>
<evidence type="ECO:0000313" key="11">
    <source>
        <dbReference type="EMBL" id="QPQ55313.1"/>
    </source>
</evidence>
<gene>
    <name evidence="11" type="primary">phoU</name>
    <name evidence="11" type="ORF">IC614_01470</name>
</gene>
<evidence type="ECO:0000256" key="8">
    <source>
        <dbReference type="PIRNR" id="PIRNR003107"/>
    </source>
</evidence>
<evidence type="ECO:0000256" key="7">
    <source>
        <dbReference type="ARBA" id="ARBA00056181"/>
    </source>
</evidence>
<feature type="region of interest" description="Disordered" evidence="9">
    <location>
        <begin position="1"/>
        <end position="20"/>
    </location>
</feature>
<proteinExistence type="inferred from homology"/>
<evidence type="ECO:0000256" key="6">
    <source>
        <dbReference type="ARBA" id="ARBA00022592"/>
    </source>
</evidence>
<dbReference type="GO" id="GO:0030643">
    <property type="term" value="P:intracellular phosphate ion homeostasis"/>
    <property type="evidence" value="ECO:0007669"/>
    <property type="project" value="InterPro"/>
</dbReference>
<dbReference type="EMBL" id="CP065592">
    <property type="protein sequence ID" value="QPQ55313.1"/>
    <property type="molecule type" value="Genomic_DNA"/>
</dbReference>
<organism evidence="11 12">
    <name type="scientific">Allosphingosinicella flava</name>
    <dbReference type="NCBI Taxonomy" id="2771430"/>
    <lineage>
        <taxon>Bacteria</taxon>
        <taxon>Pseudomonadati</taxon>
        <taxon>Pseudomonadota</taxon>
        <taxon>Alphaproteobacteria</taxon>
        <taxon>Sphingomonadales</taxon>
        <taxon>Sphingomonadaceae</taxon>
        <taxon>Allosphingosinicella</taxon>
    </lineage>
</organism>
<dbReference type="NCBIfam" id="TIGR02135">
    <property type="entry name" value="phoU_full"/>
    <property type="match status" value="1"/>
</dbReference>
<dbReference type="FunFam" id="1.20.58.220:FF:000004">
    <property type="entry name" value="Phosphate-specific transport system accessory protein PhoU"/>
    <property type="match status" value="1"/>
</dbReference>
<evidence type="ECO:0000256" key="9">
    <source>
        <dbReference type="SAM" id="MobiDB-lite"/>
    </source>
</evidence>
<dbReference type="Gene3D" id="1.20.58.220">
    <property type="entry name" value="Phosphate transport system protein phou homolog 2, domain 2"/>
    <property type="match status" value="1"/>
</dbReference>
<reference evidence="11 12" key="1">
    <citation type="submission" date="2020-11" db="EMBL/GenBank/DDBJ databases">
        <title>Genome seq and assembly of Sphingosinicella sp.</title>
        <authorList>
            <person name="Chhetri G."/>
        </authorList>
    </citation>
    <scope>NUCLEOTIDE SEQUENCE [LARGE SCALE GENOMIC DNA]</scope>
    <source>
        <strain evidence="11 12">UDD2</strain>
    </source>
</reference>
<dbReference type="PIRSF" id="PIRSF003107">
    <property type="entry name" value="PhoU"/>
    <property type="match status" value="1"/>
</dbReference>
<dbReference type="InterPro" id="IPR026022">
    <property type="entry name" value="PhoU_dom"/>
</dbReference>
<dbReference type="InterPro" id="IPR028366">
    <property type="entry name" value="PhoU"/>
</dbReference>
<dbReference type="GO" id="GO:0006817">
    <property type="term" value="P:phosphate ion transport"/>
    <property type="evidence" value="ECO:0007669"/>
    <property type="project" value="UniProtKB-KW"/>
</dbReference>
<evidence type="ECO:0000256" key="4">
    <source>
        <dbReference type="ARBA" id="ARBA00022448"/>
    </source>
</evidence>
<protein>
    <recommendedName>
        <fullName evidence="8">Phosphate-specific transport system accessory protein PhoU</fullName>
    </recommendedName>
</protein>
<keyword evidence="5 8" id="KW-0963">Cytoplasm</keyword>
<dbReference type="Pfam" id="PF01895">
    <property type="entry name" value="PhoU"/>
    <property type="match status" value="2"/>
</dbReference>
<dbReference type="AlphaFoldDB" id="A0A7T2LMI5"/>
<feature type="compositionally biased region" description="Pro residues" evidence="9">
    <location>
        <begin position="1"/>
        <end position="10"/>
    </location>
</feature>
<comment type="subunit">
    <text evidence="3 8">Homodimer.</text>
</comment>
<dbReference type="SUPFAM" id="SSF109755">
    <property type="entry name" value="PhoU-like"/>
    <property type="match status" value="1"/>
</dbReference>
<feature type="domain" description="PhoU" evidence="10">
    <location>
        <begin position="42"/>
        <end position="129"/>
    </location>
</feature>
<dbReference type="KEGG" id="sflv:IC614_01470"/>
<evidence type="ECO:0000256" key="1">
    <source>
        <dbReference type="ARBA" id="ARBA00004496"/>
    </source>
</evidence>
<name>A0A7T2LMI5_9SPHN</name>
<dbReference type="PANTHER" id="PTHR42930:SF3">
    <property type="entry name" value="PHOSPHATE-SPECIFIC TRANSPORT SYSTEM ACCESSORY PROTEIN PHOU"/>
    <property type="match status" value="1"/>
</dbReference>
<dbReference type="Proteomes" id="UP000594873">
    <property type="component" value="Chromosome"/>
</dbReference>
<evidence type="ECO:0000259" key="10">
    <source>
        <dbReference type="Pfam" id="PF01895"/>
    </source>
</evidence>
<keyword evidence="12" id="KW-1185">Reference proteome</keyword>
<dbReference type="GO" id="GO:0005737">
    <property type="term" value="C:cytoplasm"/>
    <property type="evidence" value="ECO:0007669"/>
    <property type="project" value="UniProtKB-SubCell"/>
</dbReference>
<comment type="function">
    <text evidence="7 8">Plays a role in the regulation of phosphate uptake.</text>
</comment>
<comment type="similarity">
    <text evidence="2 8">Belongs to the PhoU family.</text>
</comment>
<dbReference type="PANTHER" id="PTHR42930">
    <property type="entry name" value="PHOSPHATE-SPECIFIC TRANSPORT SYSTEM ACCESSORY PROTEIN PHOU"/>
    <property type="match status" value="1"/>
</dbReference>
<evidence type="ECO:0000313" key="12">
    <source>
        <dbReference type="Proteomes" id="UP000594873"/>
    </source>
</evidence>
<keyword evidence="4 8" id="KW-0813">Transport</keyword>
<keyword evidence="6 8" id="KW-0592">Phosphate transport</keyword>
<evidence type="ECO:0000256" key="5">
    <source>
        <dbReference type="ARBA" id="ARBA00022490"/>
    </source>
</evidence>
<comment type="subcellular location">
    <subcellularLocation>
        <location evidence="1 8">Cytoplasm</location>
    </subcellularLocation>
</comment>
<dbReference type="GO" id="GO:0045936">
    <property type="term" value="P:negative regulation of phosphate metabolic process"/>
    <property type="evidence" value="ECO:0007669"/>
    <property type="project" value="InterPro"/>
</dbReference>
<feature type="domain" description="PhoU" evidence="10">
    <location>
        <begin position="146"/>
        <end position="229"/>
    </location>
</feature>
<evidence type="ECO:0000256" key="2">
    <source>
        <dbReference type="ARBA" id="ARBA00008107"/>
    </source>
</evidence>
<evidence type="ECO:0000256" key="3">
    <source>
        <dbReference type="ARBA" id="ARBA00011738"/>
    </source>
</evidence>
<sequence>MPENDAPPIPEAARQGGDVTAPAAHTVKAFDDDLERLRALVAEMGGLAEAAIDHATQALMRRDSALAARVIAEDGRIDALAAVIEREGVCIIALRAPMADDLREIVSALKIAVLIERLGDFAKHIATRVAIMQDHRWIEPISVLPAMLATVKGVVTAALDAFAARDPLPALAMTQQRRVVNDFYDSLFRALLTHMMEDAQTITPCAHLLFIAQSLERIGDHAAIVAEVVHFSVTGERLRAASQDPDLAPRRTER</sequence>
<accession>A0A7T2LMI5</accession>